<comment type="caution">
    <text evidence="3">The sequence shown here is derived from an EMBL/GenBank/DDBJ whole genome shotgun (WGS) entry which is preliminary data.</text>
</comment>
<evidence type="ECO:0000259" key="2">
    <source>
        <dbReference type="Pfam" id="PF01642"/>
    </source>
</evidence>
<feature type="domain" description="Methylmalonyl-CoA mutase alpha/beta chain catalytic" evidence="2">
    <location>
        <begin position="117"/>
        <end position="429"/>
    </location>
</feature>
<evidence type="ECO:0000313" key="4">
    <source>
        <dbReference type="Proteomes" id="UP001597116"/>
    </source>
</evidence>
<feature type="region of interest" description="Disordered" evidence="1">
    <location>
        <begin position="428"/>
        <end position="448"/>
    </location>
</feature>
<dbReference type="Pfam" id="PF01642">
    <property type="entry name" value="MM_CoA_mutase"/>
    <property type="match status" value="1"/>
</dbReference>
<dbReference type="PANTHER" id="PTHR48101:SF1">
    <property type="entry name" value="METHYLMALONYL-COA MUTASE, LARGE SUBUNIT"/>
    <property type="match status" value="1"/>
</dbReference>
<accession>A0ABW3QD53</accession>
<sequence>MTDFNLKEMFPPVSKAQWTQQVVADLKGKPFESLKRTSPEGIEIEPFYTAEDRDGLPQAADQTVAGRSPGWLTVTRIRFRSAGDTNTALRDALASGADGVLLDLTGLNKADTDWKRLLNGLKLSENPIWFQTDGLAQTLVAKLREFLPYQLKGGIFEEPFFRYLRFGTPPGDRLAQLAEATRQTLDSPQFRTITLSSHVFHNAGANATQELAFLLNMAVELYDSLTDAGLSPEQFLTKTTLSVSVGTSYFTEIAKLRALRLLWQRLVGHYNAPLLNQQSLFVHAQTSTFHDATATPYTNLLRGTTEAMAAVIGGCNALTVHPYDTVFDEPGAFSGRIARNVSILLKEEAHLDKTLDPAAGSYYLETLTHQLAESAWALFLAVEDRGGLQKAFEQGLLRDEIEKSYQASLEAVKNGRVLVGVTKFRTDEGLATPPGRQPDEMPDSLPVLPERRLAAAFE</sequence>
<dbReference type="InterPro" id="IPR006099">
    <property type="entry name" value="MeMalonylCoA_mutase_a/b_cat"/>
</dbReference>
<evidence type="ECO:0000256" key="1">
    <source>
        <dbReference type="SAM" id="MobiDB-lite"/>
    </source>
</evidence>
<dbReference type="PANTHER" id="PTHR48101">
    <property type="entry name" value="METHYLMALONYL-COA MUTASE, MITOCHONDRIAL-RELATED"/>
    <property type="match status" value="1"/>
</dbReference>
<reference evidence="4" key="1">
    <citation type="journal article" date="2019" name="Int. J. Syst. Evol. Microbiol.">
        <title>The Global Catalogue of Microorganisms (GCM) 10K type strain sequencing project: providing services to taxonomists for standard genome sequencing and annotation.</title>
        <authorList>
            <consortium name="The Broad Institute Genomics Platform"/>
            <consortium name="The Broad Institute Genome Sequencing Center for Infectious Disease"/>
            <person name="Wu L."/>
            <person name="Ma J."/>
        </authorList>
    </citation>
    <scope>NUCLEOTIDE SEQUENCE [LARGE SCALE GENOMIC DNA]</scope>
    <source>
        <strain evidence="4">CCUG 55608</strain>
    </source>
</reference>
<dbReference type="InterPro" id="IPR016176">
    <property type="entry name" value="Cbl-dep_enz_cat"/>
</dbReference>
<dbReference type="SUPFAM" id="SSF51703">
    <property type="entry name" value="Cobalamin (vitamin B12)-dependent enzymes"/>
    <property type="match status" value="1"/>
</dbReference>
<keyword evidence="4" id="KW-1185">Reference proteome</keyword>
<dbReference type="EMBL" id="JBHTLP010000021">
    <property type="protein sequence ID" value="MFD1144402.1"/>
    <property type="molecule type" value="Genomic_DNA"/>
</dbReference>
<dbReference type="Gene3D" id="3.20.20.240">
    <property type="entry name" value="Methylmalonyl-CoA mutase"/>
    <property type="match status" value="1"/>
</dbReference>
<name>A0ABW3QD53_9BACT</name>
<dbReference type="RefSeq" id="WP_265988751.1">
    <property type="nucleotide sequence ID" value="NZ_CP110973.1"/>
</dbReference>
<protein>
    <submittedName>
        <fullName evidence="3">Methylmalonyl-CoA mutase family protein</fullName>
    </submittedName>
</protein>
<gene>
    <name evidence="3" type="ORF">ACFQ4C_24965</name>
</gene>
<organism evidence="3 4">
    <name type="scientific">Larkinella insperata</name>
    <dbReference type="NCBI Taxonomy" id="332158"/>
    <lineage>
        <taxon>Bacteria</taxon>
        <taxon>Pseudomonadati</taxon>
        <taxon>Bacteroidota</taxon>
        <taxon>Cytophagia</taxon>
        <taxon>Cytophagales</taxon>
        <taxon>Spirosomataceae</taxon>
        <taxon>Larkinella</taxon>
    </lineage>
</organism>
<evidence type="ECO:0000313" key="3">
    <source>
        <dbReference type="EMBL" id="MFD1144402.1"/>
    </source>
</evidence>
<proteinExistence type="predicted"/>
<dbReference type="Proteomes" id="UP001597116">
    <property type="component" value="Unassembled WGS sequence"/>
</dbReference>